<dbReference type="InterPro" id="IPR001034">
    <property type="entry name" value="DeoR_HTH"/>
</dbReference>
<accession>A0A1L8SZ53</accession>
<dbReference type="SUPFAM" id="SSF100950">
    <property type="entry name" value="NagB/RpiA/CoA transferase-like"/>
    <property type="match status" value="1"/>
</dbReference>
<dbReference type="Pfam" id="PF00455">
    <property type="entry name" value="DeoRC"/>
    <property type="match status" value="1"/>
</dbReference>
<comment type="caution">
    <text evidence="4">The sequence shown here is derived from an EMBL/GenBank/DDBJ whole genome shotgun (WGS) entry which is preliminary data.</text>
</comment>
<keyword evidence="5" id="KW-1185">Reference proteome</keyword>
<dbReference type="InterPro" id="IPR037171">
    <property type="entry name" value="NagB/RpiA_transferase-like"/>
</dbReference>
<dbReference type="EMBL" id="JXKM01000001">
    <property type="protein sequence ID" value="OJG37315.1"/>
    <property type="molecule type" value="Genomic_DNA"/>
</dbReference>
<dbReference type="OrthoDB" id="9798651at2"/>
<evidence type="ECO:0000256" key="1">
    <source>
        <dbReference type="ARBA" id="ARBA00023015"/>
    </source>
</evidence>
<evidence type="ECO:0000313" key="5">
    <source>
        <dbReference type="Proteomes" id="UP000183700"/>
    </source>
</evidence>
<dbReference type="Proteomes" id="UP000183700">
    <property type="component" value="Unassembled WGS sequence"/>
</dbReference>
<proteinExistence type="predicted"/>
<dbReference type="Gene3D" id="3.40.50.1360">
    <property type="match status" value="1"/>
</dbReference>
<dbReference type="PANTHER" id="PTHR30363:SF44">
    <property type="entry name" value="AGA OPERON TRANSCRIPTIONAL REPRESSOR-RELATED"/>
    <property type="match status" value="1"/>
</dbReference>
<name>A0A1L8SZ53_9ENTE</name>
<dbReference type="RefSeq" id="WP_071860812.1">
    <property type="nucleotide sequence ID" value="NZ_JBHLVS010000018.1"/>
</dbReference>
<evidence type="ECO:0000259" key="3">
    <source>
        <dbReference type="PROSITE" id="PS51000"/>
    </source>
</evidence>
<dbReference type="PROSITE" id="PS51000">
    <property type="entry name" value="HTH_DEOR_2"/>
    <property type="match status" value="1"/>
</dbReference>
<dbReference type="SMART" id="SM01134">
    <property type="entry name" value="DeoRC"/>
    <property type="match status" value="1"/>
</dbReference>
<organism evidence="4 5">
    <name type="scientific">Enterococcus devriesei</name>
    <dbReference type="NCBI Taxonomy" id="319970"/>
    <lineage>
        <taxon>Bacteria</taxon>
        <taxon>Bacillati</taxon>
        <taxon>Bacillota</taxon>
        <taxon>Bacilli</taxon>
        <taxon>Lactobacillales</taxon>
        <taxon>Enterococcaceae</taxon>
        <taxon>Enterococcus</taxon>
    </lineage>
</organism>
<dbReference type="GO" id="GO:0003700">
    <property type="term" value="F:DNA-binding transcription factor activity"/>
    <property type="evidence" value="ECO:0007669"/>
    <property type="project" value="InterPro"/>
</dbReference>
<dbReference type="PRINTS" id="PR00037">
    <property type="entry name" value="HTHLACR"/>
</dbReference>
<dbReference type="SUPFAM" id="SSF46785">
    <property type="entry name" value="Winged helix' DNA-binding domain"/>
    <property type="match status" value="1"/>
</dbReference>
<keyword evidence="1" id="KW-0805">Transcription regulation</keyword>
<dbReference type="InterPro" id="IPR036390">
    <property type="entry name" value="WH_DNA-bd_sf"/>
</dbReference>
<dbReference type="InterPro" id="IPR014036">
    <property type="entry name" value="DeoR-like_C"/>
</dbReference>
<dbReference type="Pfam" id="PF08220">
    <property type="entry name" value="HTH_DeoR"/>
    <property type="match status" value="1"/>
</dbReference>
<reference evidence="4 5" key="1">
    <citation type="submission" date="2014-12" db="EMBL/GenBank/DDBJ databases">
        <title>Draft genome sequences of 29 type strains of Enterococci.</title>
        <authorList>
            <person name="Zhong Z."/>
            <person name="Sun Z."/>
            <person name="Liu W."/>
            <person name="Zhang W."/>
            <person name="Zhang H."/>
        </authorList>
    </citation>
    <scope>NUCLEOTIDE SEQUENCE [LARGE SCALE GENOMIC DNA]</scope>
    <source>
        <strain evidence="4 5">DSM 22802</strain>
    </source>
</reference>
<evidence type="ECO:0000256" key="2">
    <source>
        <dbReference type="ARBA" id="ARBA00023163"/>
    </source>
</evidence>
<feature type="domain" description="HTH deoR-type" evidence="3">
    <location>
        <begin position="5"/>
        <end position="60"/>
    </location>
</feature>
<gene>
    <name evidence="4" type="ORF">RV00_GL000272</name>
</gene>
<keyword evidence="2" id="KW-0804">Transcription</keyword>
<sequence>MLTTVEDRQQQIVNYLKINQFATVTDLIELVNYSEATIKRDLVLLEGSGLIRRTRGGAMIVDNKKIDVPYLMKVTHLNEEDNKQYIADVACTLIKDDMVIFLDSSTTSLHLIKNLSKFDGLQIITNGVLTAAMLSEFTSAHVSILGGSIVPKRATINGSKAYNDILTYNADIAFIGCRGLDFDHGITETHEGEALIKKAFRRQANHVAVLATIDKLDHKYMYQSLACHEIDYLITEIPLSIEKIDKLKQHHITCLY</sequence>
<dbReference type="InterPro" id="IPR050313">
    <property type="entry name" value="Carb_Metab_HTH_regulators"/>
</dbReference>
<dbReference type="SMART" id="SM00420">
    <property type="entry name" value="HTH_DEOR"/>
    <property type="match status" value="1"/>
</dbReference>
<dbReference type="STRING" id="319970.RV00_GL000272"/>
<protein>
    <submittedName>
        <fullName evidence="4">DeoR family transcriptional regulator</fullName>
    </submittedName>
</protein>
<dbReference type="PANTHER" id="PTHR30363">
    <property type="entry name" value="HTH-TYPE TRANSCRIPTIONAL REGULATOR SRLR-RELATED"/>
    <property type="match status" value="1"/>
</dbReference>
<dbReference type="AlphaFoldDB" id="A0A1L8SZ53"/>
<evidence type="ECO:0000313" key="4">
    <source>
        <dbReference type="EMBL" id="OJG37315.1"/>
    </source>
</evidence>